<dbReference type="AlphaFoldDB" id="I3ECV5"/>
<dbReference type="RefSeq" id="WP_003347644.1">
    <property type="nucleotide sequence ID" value="NZ_ADWW01000001.1"/>
</dbReference>
<accession>I3ECV5</accession>
<evidence type="ECO:0000313" key="3">
    <source>
        <dbReference type="EMBL" id="AIE60905.1"/>
    </source>
</evidence>
<dbReference type="Proteomes" id="UP000027602">
    <property type="component" value="Chromosome"/>
</dbReference>
<evidence type="ECO:0008006" key="5">
    <source>
        <dbReference type="Google" id="ProtNLM"/>
    </source>
</evidence>
<dbReference type="OrthoDB" id="2967208at2"/>
<reference evidence="3 4" key="1">
    <citation type="journal article" date="2015" name="BMC Genomics">
        <title>Transcriptome analysis of thermophilic methylotrophic Bacillus methanolicus MGA3 using RNA-sequencing provides detailed insights into its previously uncharted transcriptional landscape.</title>
        <authorList>
            <person name="Irla M."/>
            <person name="Neshat A."/>
            <person name="Brautaset T."/>
            <person name="Ruckert C."/>
            <person name="Kalinowski J."/>
            <person name="Wendisch V.F."/>
        </authorList>
    </citation>
    <scope>NUCLEOTIDE SEQUENCE [LARGE SCALE GENOMIC DNA]</scope>
    <source>
        <strain evidence="4">MGA3 / ATCC 53907</strain>
    </source>
</reference>
<sequence>MDKREKGQTITIKINGKDRPFKEGHSEDAETNRKTGNNIRLDKDKYAVRNETAAAEEPLEESFDWILPELSDEPNVIKITDQAKKNQSKGWSGITNRKNKESRGIFTSIFFSVFLAILLGVSFGLMLLKPVITENTAVKLKEPSPAADNVKPASGTVSTSVPPISSFIVQGGVFSTSKAAESVKSAVEQKGVPAQIVSMNGQFILYLSVADSMENAKEIGSMLKKSGLEVFAKQINIGGNELRGLQEAERKLLESAPAIYETLSAAATEASLTNSISQATAESCSKQGDMLLQIEGTALKNEKVKIVQSNLVKAVEKAKMIQKSPEREAVNELQNDLLSFLAVYQSL</sequence>
<keyword evidence="4" id="KW-1185">Reference proteome</keyword>
<dbReference type="eggNOG" id="ENOG5033KWF">
    <property type="taxonomic scope" value="Bacteria"/>
</dbReference>
<feature type="transmembrane region" description="Helical" evidence="2">
    <location>
        <begin position="105"/>
        <end position="128"/>
    </location>
</feature>
<dbReference type="SUPFAM" id="SSF110997">
    <property type="entry name" value="Sporulation related repeat"/>
    <property type="match status" value="1"/>
</dbReference>
<dbReference type="InterPro" id="IPR036680">
    <property type="entry name" value="SPOR-like_sf"/>
</dbReference>
<proteinExistence type="predicted"/>
<dbReference type="HOGENOM" id="CLU_798450_0_0_9"/>
<feature type="region of interest" description="Disordered" evidence="1">
    <location>
        <begin position="1"/>
        <end position="38"/>
    </location>
</feature>
<dbReference type="EMBL" id="CP007739">
    <property type="protein sequence ID" value="AIE60905.1"/>
    <property type="molecule type" value="Genomic_DNA"/>
</dbReference>
<dbReference type="Gene3D" id="3.30.70.1070">
    <property type="entry name" value="Sporulation related repeat"/>
    <property type="match status" value="1"/>
</dbReference>
<organism evidence="3 4">
    <name type="scientific">Bacillus methanolicus (strain MGA3 / ATCC 53907)</name>
    <dbReference type="NCBI Taxonomy" id="796606"/>
    <lineage>
        <taxon>Bacteria</taxon>
        <taxon>Bacillati</taxon>
        <taxon>Bacillota</taxon>
        <taxon>Bacilli</taxon>
        <taxon>Bacillales</taxon>
        <taxon>Bacillaceae</taxon>
        <taxon>Bacillus</taxon>
    </lineage>
</organism>
<gene>
    <name evidence="3" type="ORF">BMMGA3_12560</name>
</gene>
<keyword evidence="2" id="KW-1133">Transmembrane helix</keyword>
<dbReference type="GO" id="GO:0042834">
    <property type="term" value="F:peptidoglycan binding"/>
    <property type="evidence" value="ECO:0007669"/>
    <property type="project" value="InterPro"/>
</dbReference>
<keyword evidence="2" id="KW-0472">Membrane</keyword>
<dbReference type="KEGG" id="bmet:BMMGA3_12560"/>
<evidence type="ECO:0000256" key="1">
    <source>
        <dbReference type="SAM" id="MobiDB-lite"/>
    </source>
</evidence>
<feature type="compositionally biased region" description="Basic and acidic residues" evidence="1">
    <location>
        <begin position="15"/>
        <end position="33"/>
    </location>
</feature>
<keyword evidence="2" id="KW-0812">Transmembrane</keyword>
<name>I3ECV5_BACMM</name>
<protein>
    <recommendedName>
        <fullName evidence="5">SPOR domain-containing protein</fullName>
    </recommendedName>
</protein>
<evidence type="ECO:0000313" key="4">
    <source>
        <dbReference type="Proteomes" id="UP000027602"/>
    </source>
</evidence>
<evidence type="ECO:0000256" key="2">
    <source>
        <dbReference type="SAM" id="Phobius"/>
    </source>
</evidence>
<dbReference type="STRING" id="796606.BMMGA3_12560"/>